<gene>
    <name evidence="1" type="ORF">ABE541_22025</name>
</gene>
<sequence length="106" mass="12625">MEPWRVKEKEGIPAEVTSLHRFAIQNNCWIYHDNTRIFYTPEEFLEKWKQVYKEEHTGLSNIKDFAVKSPYAAIKQRAGWIKRANEELQALLKKLEGYDITFKPPK</sequence>
<dbReference type="RefSeq" id="WP_168125954.1">
    <property type="nucleotide sequence ID" value="NZ_JBDJNQ010000013.1"/>
</dbReference>
<evidence type="ECO:0008006" key="3">
    <source>
        <dbReference type="Google" id="ProtNLM"/>
    </source>
</evidence>
<reference evidence="1 2" key="1">
    <citation type="submission" date="2024-04" db="EMBL/GenBank/DDBJ databases">
        <title>WGS of bacteria from Torrens River.</title>
        <authorList>
            <person name="Wyrsch E.R."/>
            <person name="Drigo B."/>
        </authorList>
    </citation>
    <scope>NUCLEOTIDE SEQUENCE [LARGE SCALE GENOMIC DNA]</scope>
    <source>
        <strain evidence="1 2">TWI391</strain>
    </source>
</reference>
<keyword evidence="2" id="KW-1185">Reference proteome</keyword>
<dbReference type="EMBL" id="JBDJNQ010000013">
    <property type="protein sequence ID" value="MEN5379961.1"/>
    <property type="molecule type" value="Genomic_DNA"/>
</dbReference>
<dbReference type="Proteomes" id="UP001409291">
    <property type="component" value="Unassembled WGS sequence"/>
</dbReference>
<evidence type="ECO:0000313" key="1">
    <source>
        <dbReference type="EMBL" id="MEN5379961.1"/>
    </source>
</evidence>
<comment type="caution">
    <text evidence="1">The sequence shown here is derived from an EMBL/GenBank/DDBJ whole genome shotgun (WGS) entry which is preliminary data.</text>
</comment>
<proteinExistence type="predicted"/>
<accession>A0ABV0BZ94</accession>
<evidence type="ECO:0000313" key="2">
    <source>
        <dbReference type="Proteomes" id="UP001409291"/>
    </source>
</evidence>
<protein>
    <recommendedName>
        <fullName evidence="3">Transposase</fullName>
    </recommendedName>
</protein>
<name>A0ABV0BZ94_9SPHI</name>
<organism evidence="1 2">
    <name type="scientific">Sphingobacterium kitahiroshimense</name>
    <dbReference type="NCBI Taxonomy" id="470446"/>
    <lineage>
        <taxon>Bacteria</taxon>
        <taxon>Pseudomonadati</taxon>
        <taxon>Bacteroidota</taxon>
        <taxon>Sphingobacteriia</taxon>
        <taxon>Sphingobacteriales</taxon>
        <taxon>Sphingobacteriaceae</taxon>
        <taxon>Sphingobacterium</taxon>
    </lineage>
</organism>